<dbReference type="EMBL" id="MDTU01000001">
    <property type="protein sequence ID" value="ODN43306.1"/>
    <property type="molecule type" value="Genomic_DNA"/>
</dbReference>
<evidence type="ECO:0000313" key="1">
    <source>
        <dbReference type="EMBL" id="ODN43306.1"/>
    </source>
</evidence>
<keyword evidence="2" id="KW-1185">Reference proteome</keyword>
<protein>
    <submittedName>
        <fullName evidence="1">Uncharacterized protein</fullName>
    </submittedName>
</protein>
<dbReference type="InterPro" id="IPR036770">
    <property type="entry name" value="Ankyrin_rpt-contain_sf"/>
</dbReference>
<sequence>MLKKLIETYKGIDLSIRDSEGKTPLILLSKMGTKSATDLACYLLSKKPGKLTAKDNNGLSVDQYAILHGNIHLMRELAKTGKFSFTNIEGELSRMRMRSIGINNVLKSVSIDPTRAENAKQNNLVDKLGQPIVVFDSGFKVHEITAKRKRSSGEKLRSLRKYPFIDTVKLKRTSDIQSSMSESHKESFFEQYKALSKRSISDKCHQDQLTLSKTPLLQKQLQEEAWKGYTQGLTDHTLKSGPLSFLGPKDVAHYTQVSKRHHSATQPFLNTFINPSKQSNSESIVQL</sequence>
<dbReference type="Gene3D" id="1.25.40.20">
    <property type="entry name" value="Ankyrin repeat-containing domain"/>
    <property type="match status" value="1"/>
</dbReference>
<proteinExistence type="predicted"/>
<dbReference type="Proteomes" id="UP000094329">
    <property type="component" value="Unassembled WGS sequence"/>
</dbReference>
<organism evidence="1 2">
    <name type="scientific">Piscirickettsia litoralis</name>
    <dbReference type="NCBI Taxonomy" id="1891921"/>
    <lineage>
        <taxon>Bacteria</taxon>
        <taxon>Pseudomonadati</taxon>
        <taxon>Pseudomonadota</taxon>
        <taxon>Gammaproteobacteria</taxon>
        <taxon>Thiotrichales</taxon>
        <taxon>Piscirickettsiaceae</taxon>
        <taxon>Piscirickettsia</taxon>
    </lineage>
</organism>
<name>A0ABX3A357_9GAMM</name>
<dbReference type="SUPFAM" id="SSF48403">
    <property type="entry name" value="Ankyrin repeat"/>
    <property type="match status" value="1"/>
</dbReference>
<evidence type="ECO:0000313" key="2">
    <source>
        <dbReference type="Proteomes" id="UP000094329"/>
    </source>
</evidence>
<dbReference type="RefSeq" id="WP_069313104.1">
    <property type="nucleotide sequence ID" value="NZ_MDTU01000001.1"/>
</dbReference>
<comment type="caution">
    <text evidence="1">The sequence shown here is derived from an EMBL/GenBank/DDBJ whole genome shotgun (WGS) entry which is preliminary data.</text>
</comment>
<accession>A0ABX3A357</accession>
<reference evidence="1 2" key="1">
    <citation type="submission" date="2016-08" db="EMBL/GenBank/DDBJ databases">
        <title>Draft genome sequence of Candidatus Piscirickettsia litoralis, from seawater.</title>
        <authorList>
            <person name="Wan X."/>
            <person name="Lee A.J."/>
            <person name="Hou S."/>
            <person name="Donachie S.P."/>
        </authorList>
    </citation>
    <scope>NUCLEOTIDE SEQUENCE [LARGE SCALE GENOMIC DNA]</scope>
    <source>
        <strain evidence="1 2">Y2</strain>
    </source>
</reference>
<gene>
    <name evidence="1" type="ORF">BGC07_10700</name>
</gene>